<feature type="transmembrane region" description="Helical" evidence="8">
    <location>
        <begin position="68"/>
        <end position="95"/>
    </location>
</feature>
<dbReference type="AlphaFoldDB" id="A0ABD3WGS3"/>
<keyword evidence="7" id="KW-1015">Disulfide bond</keyword>
<comment type="similarity">
    <text evidence="2 8">Belongs to the organo anion transporter (TC 2.A.60) family.</text>
</comment>
<dbReference type="SUPFAM" id="SSF103473">
    <property type="entry name" value="MFS general substrate transporter"/>
    <property type="match status" value="2"/>
</dbReference>
<keyword evidence="8" id="KW-0813">Transport</keyword>
<dbReference type="InterPro" id="IPR036058">
    <property type="entry name" value="Kazal_dom_sf"/>
</dbReference>
<dbReference type="PROSITE" id="PS51465">
    <property type="entry name" value="KAZAL_2"/>
    <property type="match status" value="1"/>
</dbReference>
<evidence type="ECO:0000256" key="5">
    <source>
        <dbReference type="ARBA" id="ARBA00022989"/>
    </source>
</evidence>
<dbReference type="Pfam" id="PF03137">
    <property type="entry name" value="OATP"/>
    <property type="match status" value="1"/>
</dbReference>
<dbReference type="InterPro" id="IPR036259">
    <property type="entry name" value="MFS_trans_sf"/>
</dbReference>
<dbReference type="Gene3D" id="1.20.1250.20">
    <property type="entry name" value="MFS general substrate transporter like domains"/>
    <property type="match status" value="1"/>
</dbReference>
<dbReference type="PANTHER" id="PTHR11388:SF100">
    <property type="entry name" value="SOLUTE CARRIER ORGANIC ANION TRANSPORTER FAMILY MEMBER 4A1"/>
    <property type="match status" value="1"/>
</dbReference>
<name>A0ABD3WGS3_SINWO</name>
<feature type="transmembrane region" description="Helical" evidence="8">
    <location>
        <begin position="220"/>
        <end position="238"/>
    </location>
</feature>
<feature type="transmembrane region" description="Helical" evidence="8">
    <location>
        <begin position="181"/>
        <end position="200"/>
    </location>
</feature>
<comment type="caution">
    <text evidence="10">The sequence shown here is derived from an EMBL/GenBank/DDBJ whole genome shotgun (WGS) entry which is preliminary data.</text>
</comment>
<feature type="transmembrane region" description="Helical" evidence="8">
    <location>
        <begin position="250"/>
        <end position="269"/>
    </location>
</feature>
<evidence type="ECO:0000313" key="10">
    <source>
        <dbReference type="EMBL" id="KAL3873140.1"/>
    </source>
</evidence>
<evidence type="ECO:0000256" key="8">
    <source>
        <dbReference type="RuleBase" id="RU362056"/>
    </source>
</evidence>
<dbReference type="EMBL" id="JBJQND010000006">
    <property type="protein sequence ID" value="KAL3873140.1"/>
    <property type="molecule type" value="Genomic_DNA"/>
</dbReference>
<evidence type="ECO:0000313" key="11">
    <source>
        <dbReference type="Proteomes" id="UP001634394"/>
    </source>
</evidence>
<comment type="caution">
    <text evidence="8">Lacks conserved residue(s) required for the propagation of feature annotation.</text>
</comment>
<dbReference type="SUPFAM" id="SSF100895">
    <property type="entry name" value="Kazal-type serine protease inhibitors"/>
    <property type="match status" value="1"/>
</dbReference>
<evidence type="ECO:0000256" key="3">
    <source>
        <dbReference type="ARBA" id="ARBA00022475"/>
    </source>
</evidence>
<evidence type="ECO:0000256" key="6">
    <source>
        <dbReference type="ARBA" id="ARBA00023136"/>
    </source>
</evidence>
<keyword evidence="4 8" id="KW-0812">Transmembrane</keyword>
<sequence>MHTSNLCMATNETNSHHCDVEEQRDSSIGIYSMFIIGQILLGIGASPSFTLGLTYIDENCKPKLTSFYISWTFCISAIGVAVGYIMGGQALSLFADIDKISSSSVLLTPKDPQWVGAWWIGTLFGGAVFIFVALPFIGYPKRLPGYKELKKLRKSEAHAGSDETIAKQKHFGKSIKDFPKALLILITNPTYLLINLGASAEALMIGGYATFGAKILQERFSTSLTNAGIIMGIVTIPGSGGGMMLKCRGIIRLCVCFMSVSLLLAPSFLTYCTRPPIVGIFVAYNGTSIGSLTASCNEDCRCNTGSYEPVCIENKMVFFTPCHAGCRNVAEEKGAKIYHSCSCLGTSVSGNDTVKEVADGICTKDCVWLYVYCVLMLLIMVASFATMSPGTTAALRCVPDSQRSMALGVSLLIVRLLGTTPGPILLGFVLDSTCKVWDEKCDGGRGSCWVYDTEDMSIRLMIWWITIKALGITFFLLASFVYRAPKESSHNENPTVEIPDPIGSISMTLDASGKTNTAFTKL</sequence>
<evidence type="ECO:0000256" key="2">
    <source>
        <dbReference type="ARBA" id="ARBA00009657"/>
    </source>
</evidence>
<keyword evidence="11" id="KW-1185">Reference proteome</keyword>
<keyword evidence="6 8" id="KW-0472">Membrane</keyword>
<dbReference type="InterPro" id="IPR004156">
    <property type="entry name" value="OATP"/>
</dbReference>
<evidence type="ECO:0000256" key="4">
    <source>
        <dbReference type="ARBA" id="ARBA00022692"/>
    </source>
</evidence>
<dbReference type="GO" id="GO:0005886">
    <property type="term" value="C:plasma membrane"/>
    <property type="evidence" value="ECO:0007669"/>
    <property type="project" value="UniProtKB-SubCell"/>
</dbReference>
<keyword evidence="3" id="KW-1003">Cell membrane</keyword>
<accession>A0ABD3WGS3</accession>
<feature type="transmembrane region" description="Helical" evidence="8">
    <location>
        <begin position="115"/>
        <end position="137"/>
    </location>
</feature>
<dbReference type="NCBIfam" id="TIGR00805">
    <property type="entry name" value="oat"/>
    <property type="match status" value="1"/>
</dbReference>
<protein>
    <recommendedName>
        <fullName evidence="8">Solute carrier organic anion transporter family member</fullName>
    </recommendedName>
</protein>
<keyword evidence="5 8" id="KW-1133">Transmembrane helix</keyword>
<dbReference type="InterPro" id="IPR002350">
    <property type="entry name" value="Kazal_dom"/>
</dbReference>
<dbReference type="GO" id="GO:0006811">
    <property type="term" value="P:monoatomic ion transport"/>
    <property type="evidence" value="ECO:0007669"/>
    <property type="project" value="UniProtKB-KW"/>
</dbReference>
<feature type="domain" description="Kazal-like" evidence="9">
    <location>
        <begin position="290"/>
        <end position="345"/>
    </location>
</feature>
<dbReference type="Pfam" id="PF07648">
    <property type="entry name" value="Kazal_2"/>
    <property type="match status" value="1"/>
</dbReference>
<gene>
    <name evidence="10" type="ORF">ACJMK2_036294</name>
</gene>
<feature type="transmembrane region" description="Helical" evidence="8">
    <location>
        <begin position="406"/>
        <end position="430"/>
    </location>
</feature>
<reference evidence="10 11" key="1">
    <citation type="submission" date="2024-11" db="EMBL/GenBank/DDBJ databases">
        <title>Chromosome-level genome assembly of the freshwater bivalve Anodonta woodiana.</title>
        <authorList>
            <person name="Chen X."/>
        </authorList>
    </citation>
    <scope>NUCLEOTIDE SEQUENCE [LARGE SCALE GENOMIC DNA]</scope>
    <source>
        <strain evidence="10">MN2024</strain>
        <tissue evidence="10">Gills</tissue>
    </source>
</reference>
<evidence type="ECO:0000256" key="7">
    <source>
        <dbReference type="ARBA" id="ARBA00023157"/>
    </source>
</evidence>
<evidence type="ECO:0000259" key="9">
    <source>
        <dbReference type="PROSITE" id="PS51465"/>
    </source>
</evidence>
<dbReference type="PANTHER" id="PTHR11388">
    <property type="entry name" value="ORGANIC ANION TRANSPORTER"/>
    <property type="match status" value="1"/>
</dbReference>
<feature type="transmembrane region" description="Helical" evidence="8">
    <location>
        <begin position="461"/>
        <end position="482"/>
    </location>
</feature>
<organism evidence="10 11">
    <name type="scientific">Sinanodonta woodiana</name>
    <name type="common">Chinese pond mussel</name>
    <name type="synonym">Anodonta woodiana</name>
    <dbReference type="NCBI Taxonomy" id="1069815"/>
    <lineage>
        <taxon>Eukaryota</taxon>
        <taxon>Metazoa</taxon>
        <taxon>Spiralia</taxon>
        <taxon>Lophotrochozoa</taxon>
        <taxon>Mollusca</taxon>
        <taxon>Bivalvia</taxon>
        <taxon>Autobranchia</taxon>
        <taxon>Heteroconchia</taxon>
        <taxon>Palaeoheterodonta</taxon>
        <taxon>Unionida</taxon>
        <taxon>Unionoidea</taxon>
        <taxon>Unionidae</taxon>
        <taxon>Unioninae</taxon>
        <taxon>Sinanodonta</taxon>
    </lineage>
</organism>
<dbReference type="Proteomes" id="UP001634394">
    <property type="component" value="Unassembled WGS sequence"/>
</dbReference>
<feature type="transmembrane region" description="Helical" evidence="8">
    <location>
        <begin position="367"/>
        <end position="385"/>
    </location>
</feature>
<keyword evidence="8" id="KW-0406">Ion transport</keyword>
<comment type="subcellular location">
    <subcellularLocation>
        <location evidence="1 8">Cell membrane</location>
        <topology evidence="1 8">Multi-pass membrane protein</topology>
    </subcellularLocation>
</comment>
<proteinExistence type="inferred from homology"/>
<evidence type="ECO:0000256" key="1">
    <source>
        <dbReference type="ARBA" id="ARBA00004651"/>
    </source>
</evidence>
<feature type="transmembrane region" description="Helical" evidence="8">
    <location>
        <begin position="30"/>
        <end position="56"/>
    </location>
</feature>